<dbReference type="STRING" id="1754190.A0A1Y2AH25"/>
<dbReference type="Proteomes" id="UP000193920">
    <property type="component" value="Unassembled WGS sequence"/>
</dbReference>
<evidence type="ECO:0000259" key="4">
    <source>
        <dbReference type="PROSITE" id="PS51763"/>
    </source>
</evidence>
<comment type="caution">
    <text evidence="5">The sequence shown here is derived from an EMBL/GenBank/DDBJ whole genome shotgun (WGS) entry which is preliminary data.</text>
</comment>
<keyword evidence="2" id="KW-0677">Repeat</keyword>
<evidence type="ECO:0000256" key="2">
    <source>
        <dbReference type="ARBA" id="ARBA00022737"/>
    </source>
</evidence>
<gene>
    <name evidence="5" type="ORF">LY90DRAFT_662455</name>
</gene>
<dbReference type="Pfam" id="PF02013">
    <property type="entry name" value="CBM_10"/>
    <property type="match status" value="2"/>
</dbReference>
<dbReference type="InterPro" id="IPR009034">
    <property type="entry name" value="Dockerin_dom_fun_sf"/>
</dbReference>
<name>A0A1Y2AH25_9FUNG</name>
<accession>A0A1Y2AH25</accession>
<dbReference type="SUPFAM" id="SSF64571">
    <property type="entry name" value="Cellulose docking domain, dockering"/>
    <property type="match status" value="2"/>
</dbReference>
<dbReference type="OrthoDB" id="10267127at2759"/>
<feature type="domain" description="CBM10" evidence="4">
    <location>
        <begin position="329"/>
        <end position="369"/>
    </location>
</feature>
<protein>
    <recommendedName>
        <fullName evidence="4">CBM10 domain-containing protein</fullName>
    </recommendedName>
</protein>
<organism evidence="5 6">
    <name type="scientific">Neocallimastix californiae</name>
    <dbReference type="NCBI Taxonomy" id="1754190"/>
    <lineage>
        <taxon>Eukaryota</taxon>
        <taxon>Fungi</taxon>
        <taxon>Fungi incertae sedis</taxon>
        <taxon>Chytridiomycota</taxon>
        <taxon>Chytridiomycota incertae sedis</taxon>
        <taxon>Neocallimastigomycetes</taxon>
        <taxon>Neocallimastigales</taxon>
        <taxon>Neocallimastigaceae</taxon>
        <taxon>Neocallimastix</taxon>
    </lineage>
</organism>
<keyword evidence="1" id="KW-0732">Signal</keyword>
<feature type="domain" description="CBM10" evidence="4">
    <location>
        <begin position="381"/>
        <end position="417"/>
    </location>
</feature>
<keyword evidence="6" id="KW-1185">Reference proteome</keyword>
<dbReference type="GO" id="GO:0016787">
    <property type="term" value="F:hydrolase activity"/>
    <property type="evidence" value="ECO:0007669"/>
    <property type="project" value="UniProtKB-KW"/>
</dbReference>
<dbReference type="InterPro" id="IPR002883">
    <property type="entry name" value="CBM10/Dockerin_dom"/>
</dbReference>
<dbReference type="AlphaFoldDB" id="A0A1Y2AH25"/>
<evidence type="ECO:0000256" key="3">
    <source>
        <dbReference type="ARBA" id="ARBA00022801"/>
    </source>
</evidence>
<dbReference type="InterPro" id="IPR014867">
    <property type="entry name" value="Spore_coat_CotH_CotH2/3/7"/>
</dbReference>
<evidence type="ECO:0000313" key="5">
    <source>
        <dbReference type="EMBL" id="ORY21764.1"/>
    </source>
</evidence>
<dbReference type="Pfam" id="PF08757">
    <property type="entry name" value="CotH"/>
    <property type="match status" value="1"/>
</dbReference>
<keyword evidence="3" id="KW-0378">Hydrolase</keyword>
<reference evidence="5 6" key="1">
    <citation type="submission" date="2016-08" db="EMBL/GenBank/DDBJ databases">
        <title>A Parts List for Fungal Cellulosomes Revealed by Comparative Genomics.</title>
        <authorList>
            <consortium name="DOE Joint Genome Institute"/>
            <person name="Haitjema C.H."/>
            <person name="Gilmore S.P."/>
            <person name="Henske J.K."/>
            <person name="Solomon K.V."/>
            <person name="De Groot R."/>
            <person name="Kuo A."/>
            <person name="Mondo S.J."/>
            <person name="Salamov A.A."/>
            <person name="Labutti K."/>
            <person name="Zhao Z."/>
            <person name="Chiniquy J."/>
            <person name="Barry K."/>
            <person name="Brewer H.M."/>
            <person name="Purvine S.O."/>
            <person name="Wright A.T."/>
            <person name="Boxma B."/>
            <person name="Van Alen T."/>
            <person name="Hackstein J.H."/>
            <person name="Baker S.E."/>
            <person name="Grigoriev I.V."/>
            <person name="O'Malley M.A."/>
        </authorList>
    </citation>
    <scope>NUCLEOTIDE SEQUENCE [LARGE SCALE GENOMIC DNA]</scope>
    <source>
        <strain evidence="5 6">G1</strain>
    </source>
</reference>
<dbReference type="PROSITE" id="PS51763">
    <property type="entry name" value="CBM10"/>
    <property type="match status" value="2"/>
</dbReference>
<dbReference type="Gene3D" id="3.90.1220.10">
    <property type="entry name" value="Cellulose docking domain, dockering"/>
    <property type="match status" value="2"/>
</dbReference>
<proteinExistence type="predicted"/>
<evidence type="ECO:0000313" key="6">
    <source>
        <dbReference type="Proteomes" id="UP000193920"/>
    </source>
</evidence>
<evidence type="ECO:0000256" key="1">
    <source>
        <dbReference type="ARBA" id="ARBA00022729"/>
    </source>
</evidence>
<sequence length="423" mass="49109">MMGFYIISDAYKKSWIEYIYGEKGTTTLYQCNHMKKFSLSEKDGCINENDDITDHSEWESFLSKIENAESSKDLEDIFEVDHFLKEMALDYLTGSTDHVNTGHNFYMYKQPNGKWIYLSYDFDLDFGIFFTDLIKTSYTEFFKKDIHLLDILIFKEPKRFEKILSEIVESTMNPSVLYPSIDELKQFIKPYVKIEKTPDATGRLPGRLNKNGINESFSFEQWDAFCEFTSNKFSGAGYIYGLKYWILIKYRLVCKNYGMECDPTYIDENFEYPINENLNFKDNKNSGNGIDVPFPEEEGNTSTEITTVTKTSISTPTVITENPSGKTVKCLAELNGYSCCPDHITEVYDHDEYGDWGYDFYNNIWCGLTPYEEPLSHVDDECWSEPLGYSCCKSCKVYEIDTNGSRGYELNQWCGIPSYCENN</sequence>
<dbReference type="EMBL" id="MCOG01000259">
    <property type="protein sequence ID" value="ORY21764.1"/>
    <property type="molecule type" value="Genomic_DNA"/>
</dbReference>